<feature type="transmembrane region" description="Helical" evidence="1">
    <location>
        <begin position="246"/>
        <end position="265"/>
    </location>
</feature>
<organism evidence="2 3">
    <name type="scientific">Candidatus Roizmanbacteria bacterium GW2011_GWA2_32_13</name>
    <dbReference type="NCBI Taxonomy" id="1618475"/>
    <lineage>
        <taxon>Bacteria</taxon>
        <taxon>Candidatus Roizmaniibacteriota</taxon>
    </lineage>
</organism>
<feature type="transmembrane region" description="Helical" evidence="1">
    <location>
        <begin position="317"/>
        <end position="334"/>
    </location>
</feature>
<keyword evidence="1" id="KW-0812">Transmembrane</keyword>
<dbReference type="Proteomes" id="UP000034349">
    <property type="component" value="Unassembled WGS sequence"/>
</dbReference>
<feature type="transmembrane region" description="Helical" evidence="1">
    <location>
        <begin position="138"/>
        <end position="160"/>
    </location>
</feature>
<keyword evidence="1" id="KW-1133">Transmembrane helix</keyword>
<feature type="transmembrane region" description="Helical" evidence="1">
    <location>
        <begin position="204"/>
        <end position="234"/>
    </location>
</feature>
<feature type="transmembrane region" description="Helical" evidence="1">
    <location>
        <begin position="6"/>
        <end position="25"/>
    </location>
</feature>
<protein>
    <submittedName>
        <fullName evidence="2">Uncharacterized protein</fullName>
    </submittedName>
</protein>
<comment type="caution">
    <text evidence="2">The sequence shown here is derived from an EMBL/GenBank/DDBJ whole genome shotgun (WGS) entry which is preliminary data.</text>
</comment>
<name>A0A0F9YYN2_9BACT</name>
<evidence type="ECO:0000256" key="1">
    <source>
        <dbReference type="SAM" id="Phobius"/>
    </source>
</evidence>
<gene>
    <name evidence="2" type="ORF">UR23_C0015G0002</name>
</gene>
<feature type="transmembrane region" description="Helical" evidence="1">
    <location>
        <begin position="364"/>
        <end position="385"/>
    </location>
</feature>
<dbReference type="EMBL" id="LBOK01000015">
    <property type="protein sequence ID" value="KKP36594.1"/>
    <property type="molecule type" value="Genomic_DNA"/>
</dbReference>
<evidence type="ECO:0000313" key="2">
    <source>
        <dbReference type="EMBL" id="KKP36594.1"/>
    </source>
</evidence>
<feature type="transmembrane region" description="Helical" evidence="1">
    <location>
        <begin position="180"/>
        <end position="197"/>
    </location>
</feature>
<feature type="transmembrane region" description="Helical" evidence="1">
    <location>
        <begin position="108"/>
        <end position="131"/>
    </location>
</feature>
<proteinExistence type="predicted"/>
<feature type="transmembrane region" description="Helical" evidence="1">
    <location>
        <begin position="341"/>
        <end position="358"/>
    </location>
</feature>
<dbReference type="AlphaFoldDB" id="A0A0F9YYN2"/>
<keyword evidence="1" id="KW-0472">Membrane</keyword>
<accession>A0A0F9YYN2</accession>
<sequence length="515" mass="59552">MLDRIKLYWSTIIFVLILILTVNLLNRGPDLVKYLTKPADKWYTGQTSWFDPWDHNVYFSAIGWGKRGGLAFPNLYDTQSKKPMFVYTAYVLIGKLTGFLNISNPLSFHLSAVFFSFILGIVLWWFLGIFIKEKREKIVIYIILIFGGGLGWLFFPQLVLPDLGQPGFTLESAFRRPHEAISLSLFLLAAGFFWQGINIKKNKFLILGAVSAFLMSFFHPYTLLTLMVIFSAWTGLYWLMNDSTKYFSILIHLSLSGIIWFLIVGKSLIENPGFSGLMLQVQKSPLPLLAILGWGILFPLTLIGLFSQTDSKEDNFFKTWFIFGWLILYLPFGFQKLLIRGLWFPAVILAVKGLSWLAKKFSQNYTSLAIIIIIFCIPTSFYITFRRLNESPENRWIYLTREEGEVINDLRLIGKDEEGVLASYRVANIIPAETSKRVWAGHEFQTPNFNSRIQEVNRFFSNKMTDNEAQSFLNKIKTTWVFFGPDEKDTVQLKDLKYKFLKPVIKKKNVILYQK</sequence>
<feature type="transmembrane region" description="Helical" evidence="1">
    <location>
        <begin position="286"/>
        <end position="305"/>
    </location>
</feature>
<evidence type="ECO:0000313" key="3">
    <source>
        <dbReference type="Proteomes" id="UP000034349"/>
    </source>
</evidence>
<reference evidence="2 3" key="1">
    <citation type="journal article" date="2015" name="Nature">
        <title>rRNA introns, odd ribosomes, and small enigmatic genomes across a large radiation of phyla.</title>
        <authorList>
            <person name="Brown C.T."/>
            <person name="Hug L.A."/>
            <person name="Thomas B.C."/>
            <person name="Sharon I."/>
            <person name="Castelle C.J."/>
            <person name="Singh A."/>
            <person name="Wilkins M.J."/>
            <person name="Williams K.H."/>
            <person name="Banfield J.F."/>
        </authorList>
    </citation>
    <scope>NUCLEOTIDE SEQUENCE [LARGE SCALE GENOMIC DNA]</scope>
</reference>